<dbReference type="Pfam" id="PF01872">
    <property type="entry name" value="RibD_C"/>
    <property type="match status" value="1"/>
</dbReference>
<dbReference type="RefSeq" id="WP_274040684.1">
    <property type="nucleotide sequence ID" value="NZ_JANCPR020000074.1"/>
</dbReference>
<protein>
    <submittedName>
        <fullName evidence="2">Dihydrofolate reductase family protein</fullName>
    </submittedName>
</protein>
<dbReference type="PANTHER" id="PTHR38011:SF11">
    <property type="entry name" value="2,5-DIAMINO-6-RIBOSYLAMINO-4(3H)-PYRIMIDINONE 5'-PHOSPHATE REDUCTASE"/>
    <property type="match status" value="1"/>
</dbReference>
<dbReference type="InterPro" id="IPR050765">
    <property type="entry name" value="Riboflavin_Biosynth_HTPR"/>
</dbReference>
<dbReference type="InterPro" id="IPR024072">
    <property type="entry name" value="DHFR-like_dom_sf"/>
</dbReference>
<feature type="domain" description="Bacterial bifunctional deaminase-reductase C-terminal" evidence="1">
    <location>
        <begin position="3"/>
        <end position="165"/>
    </location>
</feature>
<dbReference type="PANTHER" id="PTHR38011">
    <property type="entry name" value="DIHYDROFOLATE REDUCTASE FAMILY PROTEIN (AFU_ORTHOLOGUE AFUA_8G06820)"/>
    <property type="match status" value="1"/>
</dbReference>
<reference evidence="2 3" key="1">
    <citation type="submission" date="2023-05" db="EMBL/GenBank/DDBJ databases">
        <title>Streptantibioticus silvisoli sp. nov., acidotolerant actinomycetes 1 from pine litter.</title>
        <authorList>
            <person name="Swiecimska M."/>
            <person name="Golinska P."/>
            <person name="Sangal V."/>
            <person name="Wachnowicz B."/>
            <person name="Goodfellow M."/>
        </authorList>
    </citation>
    <scope>NUCLEOTIDE SEQUENCE [LARGE SCALE GENOMIC DNA]</scope>
    <source>
        <strain evidence="2 3">DSM 42109</strain>
    </source>
</reference>
<organism evidence="2 3">
    <name type="scientific">Streptomyces iconiensis</name>
    <dbReference type="NCBI Taxonomy" id="1384038"/>
    <lineage>
        <taxon>Bacteria</taxon>
        <taxon>Bacillati</taxon>
        <taxon>Actinomycetota</taxon>
        <taxon>Actinomycetes</taxon>
        <taxon>Kitasatosporales</taxon>
        <taxon>Streptomycetaceae</taxon>
        <taxon>Streptomyces</taxon>
    </lineage>
</organism>
<dbReference type="InterPro" id="IPR002734">
    <property type="entry name" value="RibDG_C"/>
</dbReference>
<keyword evidence="3" id="KW-1185">Reference proteome</keyword>
<dbReference type="Proteomes" id="UP001214441">
    <property type="component" value="Unassembled WGS sequence"/>
</dbReference>
<comment type="caution">
    <text evidence="2">The sequence shown here is derived from an EMBL/GenBank/DDBJ whole genome shotgun (WGS) entry which is preliminary data.</text>
</comment>
<dbReference type="EMBL" id="JANCPR020000074">
    <property type="protein sequence ID" value="MDJ1138102.1"/>
    <property type="molecule type" value="Genomic_DNA"/>
</dbReference>
<evidence type="ECO:0000259" key="1">
    <source>
        <dbReference type="Pfam" id="PF01872"/>
    </source>
</evidence>
<dbReference type="SUPFAM" id="SSF53597">
    <property type="entry name" value="Dihydrofolate reductase-like"/>
    <property type="match status" value="1"/>
</dbReference>
<gene>
    <name evidence="2" type="ORF">NMN56_040325</name>
</gene>
<accession>A0ABT7AAM7</accession>
<proteinExistence type="predicted"/>
<sequence>MRKLVYYVAVTLDGYIAGPQGEHDFFPIPEDLTAAISEELPETIPTPARAHFGIPDAPNKRFDTVVMGRGTYGIGLSEGVTSPYAHLRQYVVSTTLTTEEPAVRIVSDEDPVALVRRLKAEEGGMDIWLCGGGKLAGAVLDEIDELVIKRSPRIAGAGIPMFDGEFRPTAFAPVSPTRDFPSGISLTTYARQ</sequence>
<name>A0ABT7AAM7_9ACTN</name>
<evidence type="ECO:0000313" key="2">
    <source>
        <dbReference type="EMBL" id="MDJ1138102.1"/>
    </source>
</evidence>
<evidence type="ECO:0000313" key="3">
    <source>
        <dbReference type="Proteomes" id="UP001214441"/>
    </source>
</evidence>
<dbReference type="Gene3D" id="3.40.430.10">
    <property type="entry name" value="Dihydrofolate Reductase, subunit A"/>
    <property type="match status" value="1"/>
</dbReference>